<feature type="compositionally biased region" description="Basic and acidic residues" evidence="9">
    <location>
        <begin position="484"/>
        <end position="499"/>
    </location>
</feature>
<feature type="compositionally biased region" description="Low complexity" evidence="9">
    <location>
        <begin position="1087"/>
        <end position="1108"/>
    </location>
</feature>
<keyword evidence="4 7" id="KW-0728">SH3 domain</keyword>
<dbReference type="InterPro" id="IPR007131">
    <property type="entry name" value="SHD1"/>
</dbReference>
<dbReference type="Pfam" id="PF14604">
    <property type="entry name" value="SH3_9"/>
    <property type="match status" value="1"/>
</dbReference>
<sequence>MGFQGVLRALYSYAATNDEELSLESNDLVYLLETADDGWWTVKKRVANAASDEPQGLVPHNYVGPAQPESQAHALFDYVQQTDEEIGFKQGDVFDVYAPDGDWVLVGNKNANTYGFVPFNYLEYDNGSASSAAPAAPAAAPAPAPAPVASQGTQGNTAVSNTQTHQVSEPEPPRMPQRPVSMHVEERPPAMPARPELPVRPSTAVAESAQARIPSGESSSSLGPKETSYEVQDVNGRRKVSKTLRISSQYIILEGNSGSQKWDIADILSYNNEKKHIFLELRSPRMSLDLKAQSQAEAERVVAQLGQAVGAKRGGGLEEVLALAGAKKYPHAYVLLDFKAMNKREVTVVEGESIIVLNDQDKDWWLVRTPRGHQGLVPRKFITFDEPDKELSRKASVSRSASRSKSRPKRSGSGTMRTPPETRKLRTWVDRSGSFRVEAQFLGFSDGKVHLHKENGVKIAVPASKLSFADLDYVESVAHVDLNEHKPLSDRPKPEERKPSQPRMSDKTLALCDWWLTFFLECRIDPQNANRYAKNFARDSMEESMLDDINANMLRTFGLREGDILRVMRRVNERNGKVSETVSTPVPGAVTAEEKVWQGLEPQQTQNQIPIQPQPTQMQTTQTQVTQPAPLVAQTTQTQPLVAQTTQTPQLAKPLQPQLTQPFQSAAPVQQVQQVQPVQKVQAVQQVQQPQPTGALADLLGLTPLAAQKTAEAQIAAQQRHTQQQILLQQAELQREQIRLLKEQQEQLRRQQKELIEIQRTGTQMKSLGPFATGIAQSSQFVPSAATVLAAQVAPQPPAARGAPVQSMMNLGLGTHLTGPFSANPQPVTSVPTGPFQQPVAAVRTGPFGQPAQPITGVPTGPFGQTSQPLFPQPAQPAQPAQPIQLNQLTGIQTGIQTGVQTGVQTGIQPMQTSFPTGQQVQTSFPTGQQIQPMQTSFQTQTLNSVPTGPFSQPITSVPTGPFVSNQFTGLQPQQQQQQPQQSLIGVPTGPFGQASQPITGVPTGPFSQQPAVTSTVTGPFGQSTPSFFPQPAQTQTQQPFAQQTSFLPQTTFGQPAFSQSQPQIQPIQPAQSIQQVQQVQPFGMPTTSFQAQAPQPQSSAPLQSQATGFGFGNQEKPRANVNMATAANPFGL</sequence>
<evidence type="ECO:0000256" key="4">
    <source>
        <dbReference type="ARBA" id="ARBA00022443"/>
    </source>
</evidence>
<feature type="region of interest" description="Disordered" evidence="9">
    <location>
        <begin position="128"/>
        <end position="234"/>
    </location>
</feature>
<evidence type="ECO:0000256" key="5">
    <source>
        <dbReference type="ARBA" id="ARBA00022475"/>
    </source>
</evidence>
<evidence type="ECO:0000256" key="8">
    <source>
        <dbReference type="SAM" id="Coils"/>
    </source>
</evidence>
<proteinExistence type="inferred from homology"/>
<dbReference type="GO" id="GO:0008092">
    <property type="term" value="F:cytoskeletal protein binding"/>
    <property type="evidence" value="ECO:0007669"/>
    <property type="project" value="InterPro"/>
</dbReference>
<dbReference type="PROSITE" id="PS50002">
    <property type="entry name" value="SH3"/>
    <property type="match status" value="2"/>
</dbReference>
<dbReference type="GO" id="GO:0005634">
    <property type="term" value="C:nucleus"/>
    <property type="evidence" value="ECO:0007669"/>
    <property type="project" value="TreeGrafter"/>
</dbReference>
<feature type="compositionally biased region" description="Low complexity" evidence="9">
    <location>
        <begin position="128"/>
        <end position="139"/>
    </location>
</feature>
<dbReference type="SMART" id="SM00326">
    <property type="entry name" value="SH3"/>
    <property type="match status" value="3"/>
</dbReference>
<organism evidence="11 12">
    <name type="scientific">Starmerella bacillaris</name>
    <name type="common">Yeast</name>
    <name type="synonym">Candida zemplinina</name>
    <dbReference type="NCBI Taxonomy" id="1247836"/>
    <lineage>
        <taxon>Eukaryota</taxon>
        <taxon>Fungi</taxon>
        <taxon>Dikarya</taxon>
        <taxon>Ascomycota</taxon>
        <taxon>Saccharomycotina</taxon>
        <taxon>Dipodascomycetes</taxon>
        <taxon>Dipodascales</taxon>
        <taxon>Trichomonascaceae</taxon>
        <taxon>Starmerella</taxon>
    </lineage>
</organism>
<evidence type="ECO:0000256" key="6">
    <source>
        <dbReference type="ARBA" id="ARBA00023136"/>
    </source>
</evidence>
<feature type="compositionally biased region" description="Low complexity" evidence="9">
    <location>
        <begin position="1055"/>
        <end position="1074"/>
    </location>
</feature>
<feature type="compositionally biased region" description="Polar residues" evidence="9">
    <location>
        <begin position="151"/>
        <end position="167"/>
    </location>
</feature>
<evidence type="ECO:0000256" key="7">
    <source>
        <dbReference type="PROSITE-ProRule" id="PRU00192"/>
    </source>
</evidence>
<dbReference type="InterPro" id="IPR056996">
    <property type="entry name" value="PH_SLA1"/>
</dbReference>
<accession>A0AAV5RN41</accession>
<dbReference type="GO" id="GO:0043130">
    <property type="term" value="F:ubiquitin binding"/>
    <property type="evidence" value="ECO:0007669"/>
    <property type="project" value="InterPro"/>
</dbReference>
<comment type="similarity">
    <text evidence="2">Belongs to the SLA1 family.</text>
</comment>
<feature type="region of interest" description="Disordered" evidence="9">
    <location>
        <begin position="484"/>
        <end position="504"/>
    </location>
</feature>
<dbReference type="InterPro" id="IPR013761">
    <property type="entry name" value="SAM/pointed_sf"/>
</dbReference>
<feature type="domain" description="SH3" evidence="10">
    <location>
        <begin position="2"/>
        <end position="68"/>
    </location>
</feature>
<comment type="subcellular location">
    <subcellularLocation>
        <location evidence="1">Cell membrane</location>
    </subcellularLocation>
</comment>
<dbReference type="GO" id="GO:0005886">
    <property type="term" value="C:plasma membrane"/>
    <property type="evidence" value="ECO:0007669"/>
    <property type="project" value="UniProtKB-SubCell"/>
</dbReference>
<comment type="caution">
    <text evidence="11">The sequence shown here is derived from an EMBL/GenBank/DDBJ whole genome shotgun (WGS) entry which is preliminary data.</text>
</comment>
<dbReference type="InterPro" id="IPR001452">
    <property type="entry name" value="SH3_domain"/>
</dbReference>
<dbReference type="Pfam" id="PF00018">
    <property type="entry name" value="SH3_1"/>
    <property type="match status" value="2"/>
</dbReference>
<gene>
    <name evidence="11" type="ORF">DASB73_038560</name>
</gene>
<protein>
    <recommendedName>
        <fullName evidence="3">Actin cytoskeleton-regulatory complex protein SLA1</fullName>
    </recommendedName>
</protein>
<evidence type="ECO:0000256" key="3">
    <source>
        <dbReference type="ARBA" id="ARBA00020357"/>
    </source>
</evidence>
<dbReference type="Gene3D" id="2.30.30.700">
    <property type="entry name" value="SLA1 homology domain 1"/>
    <property type="match status" value="1"/>
</dbReference>
<dbReference type="EMBL" id="BTGC01000008">
    <property type="protein sequence ID" value="GMM52893.1"/>
    <property type="molecule type" value="Genomic_DNA"/>
</dbReference>
<name>A0AAV5RN41_STABA</name>
<feature type="region of interest" description="Disordered" evidence="9">
    <location>
        <begin position="1087"/>
        <end position="1119"/>
    </location>
</feature>
<keyword evidence="6" id="KW-0472">Membrane</keyword>
<dbReference type="Gene3D" id="2.30.30.40">
    <property type="entry name" value="SH3 Domains"/>
    <property type="match status" value="3"/>
</dbReference>
<dbReference type="GO" id="GO:0042802">
    <property type="term" value="F:identical protein binding"/>
    <property type="evidence" value="ECO:0007669"/>
    <property type="project" value="InterPro"/>
</dbReference>
<dbReference type="PANTHER" id="PTHR15735">
    <property type="entry name" value="FCH AND DOUBLE SH3 DOMAINS PROTEIN"/>
    <property type="match status" value="1"/>
</dbReference>
<dbReference type="GO" id="GO:0000147">
    <property type="term" value="P:actin cortical patch assembly"/>
    <property type="evidence" value="ECO:0007669"/>
    <property type="project" value="TreeGrafter"/>
</dbReference>
<keyword evidence="8" id="KW-0175">Coiled coil</keyword>
<dbReference type="InterPro" id="IPR036028">
    <property type="entry name" value="SH3-like_dom_sf"/>
</dbReference>
<reference evidence="11 12" key="1">
    <citation type="journal article" date="2023" name="Elife">
        <title>Identification of key yeast species and microbe-microbe interactions impacting larval growth of Drosophila in the wild.</title>
        <authorList>
            <person name="Mure A."/>
            <person name="Sugiura Y."/>
            <person name="Maeda R."/>
            <person name="Honda K."/>
            <person name="Sakurai N."/>
            <person name="Takahashi Y."/>
            <person name="Watada M."/>
            <person name="Katoh T."/>
            <person name="Gotoh A."/>
            <person name="Gotoh Y."/>
            <person name="Taniguchi I."/>
            <person name="Nakamura K."/>
            <person name="Hayashi T."/>
            <person name="Katayama T."/>
            <person name="Uemura T."/>
            <person name="Hattori Y."/>
        </authorList>
    </citation>
    <scope>NUCLEOTIDE SEQUENCE [LARGE SCALE GENOMIC DNA]</scope>
    <source>
        <strain evidence="11 12">SB-73</strain>
    </source>
</reference>
<evidence type="ECO:0000256" key="2">
    <source>
        <dbReference type="ARBA" id="ARBA00007948"/>
    </source>
</evidence>
<evidence type="ECO:0000259" key="10">
    <source>
        <dbReference type="PROSITE" id="PS50002"/>
    </source>
</evidence>
<dbReference type="Proteomes" id="UP001362899">
    <property type="component" value="Unassembled WGS sequence"/>
</dbReference>
<dbReference type="GO" id="GO:0030674">
    <property type="term" value="F:protein-macromolecule adaptor activity"/>
    <property type="evidence" value="ECO:0007669"/>
    <property type="project" value="InterPro"/>
</dbReference>
<evidence type="ECO:0000256" key="1">
    <source>
        <dbReference type="ARBA" id="ARBA00004236"/>
    </source>
</evidence>
<dbReference type="Pfam" id="PF03983">
    <property type="entry name" value="SHD1"/>
    <property type="match status" value="1"/>
</dbReference>
<feature type="region of interest" description="Disordered" evidence="9">
    <location>
        <begin position="392"/>
        <end position="425"/>
    </location>
</feature>
<dbReference type="GO" id="GO:0030833">
    <property type="term" value="P:regulation of actin filament polymerization"/>
    <property type="evidence" value="ECO:0007669"/>
    <property type="project" value="TreeGrafter"/>
</dbReference>
<evidence type="ECO:0000313" key="11">
    <source>
        <dbReference type="EMBL" id="GMM52893.1"/>
    </source>
</evidence>
<dbReference type="PANTHER" id="PTHR15735:SF19">
    <property type="entry name" value="ACTIN CYTOSKELETON-REGULATORY COMPLEX PROTEIN SLA1"/>
    <property type="match status" value="1"/>
</dbReference>
<evidence type="ECO:0000313" key="12">
    <source>
        <dbReference type="Proteomes" id="UP001362899"/>
    </source>
</evidence>
<feature type="region of interest" description="Disordered" evidence="9">
    <location>
        <begin position="1052"/>
        <end position="1074"/>
    </location>
</feature>
<dbReference type="Pfam" id="PF24081">
    <property type="entry name" value="PH_SLA1"/>
    <property type="match status" value="1"/>
</dbReference>
<keyword evidence="12" id="KW-1185">Reference proteome</keyword>
<dbReference type="Gene3D" id="1.10.150.50">
    <property type="entry name" value="Transcription Factor, Ets-1"/>
    <property type="match status" value="1"/>
</dbReference>
<feature type="domain" description="SH3" evidence="10">
    <location>
        <begin position="327"/>
        <end position="387"/>
    </location>
</feature>
<feature type="region of interest" description="Disordered" evidence="9">
    <location>
        <begin position="860"/>
        <end position="879"/>
    </location>
</feature>
<evidence type="ECO:0000256" key="9">
    <source>
        <dbReference type="SAM" id="MobiDB-lite"/>
    </source>
</evidence>
<dbReference type="AlphaFoldDB" id="A0AAV5RN41"/>
<dbReference type="SUPFAM" id="SSF50044">
    <property type="entry name" value="SH3-domain"/>
    <property type="match status" value="3"/>
</dbReference>
<keyword evidence="5" id="KW-1003">Cell membrane</keyword>
<feature type="coiled-coil region" evidence="8">
    <location>
        <begin position="724"/>
        <end position="761"/>
    </location>
</feature>